<dbReference type="Pfam" id="PF05459">
    <property type="entry name" value="Herpes_UL69"/>
    <property type="match status" value="1"/>
</dbReference>
<feature type="compositionally biased region" description="Basic residues" evidence="2">
    <location>
        <begin position="121"/>
        <end position="131"/>
    </location>
</feature>
<gene>
    <name evidence="3" type="ORF">BoHV6ORF57</name>
</gene>
<feature type="compositionally biased region" description="Acidic residues" evidence="2">
    <location>
        <begin position="49"/>
        <end position="59"/>
    </location>
</feature>
<dbReference type="EMBL" id="KJ705001">
    <property type="protein sequence ID" value="AIB03212.1"/>
    <property type="molecule type" value="Genomic_DNA"/>
</dbReference>
<sequence>MAQEAIFNLKTLNCMVEEVSDEEPLDQELASASEESGSSSDSSSSSSSSEDEDMDEQDAEPSTSTDQQRPKTPPADEEVRVFKIPKIKRLEETAPTKHVSPLNRAYPNMVYGNDKANSSGYRRRRSYRARKGRDPFYSQKFRRNGHGDGYSRGKCQPQLKLRSDDIALKHSMLRMQVPNSLIRPPGGRPFGQWLMPEVEECVKFISVTSIESKLKPERFTDTLVRRCTEWGMISSSLQDKSIVCDHIVSHFHSMQNFAQNTLNKEIWNCMRKETIMTTGLVTLCAFADEMMFWLQVNMDYGVQWKLCRDDAIMSMAPNMCTQALFKLRDMVSCFLEEKHKQAIVKQVCYLICLGDRLKEAASLLQELRFDFQFGLLVLLLVAPYAFLYSQSVPQCNFAPYFTKCVKEYKPGAVTGLLNSIVRDHHAKCKSRACSNNVTCLLAPGHSNQGLFFFPLPSKM</sequence>
<protein>
    <submittedName>
        <fullName evidence="3">Transcriptional control protein</fullName>
    </submittedName>
</protein>
<evidence type="ECO:0000313" key="3">
    <source>
        <dbReference type="EMBL" id="AIB03212.1"/>
    </source>
</evidence>
<name>A0A060CU41_9GAMA</name>
<evidence type="ECO:0000256" key="2">
    <source>
        <dbReference type="SAM" id="MobiDB-lite"/>
    </source>
</evidence>
<evidence type="ECO:0000313" key="4">
    <source>
        <dbReference type="Proteomes" id="UP000121539"/>
    </source>
</evidence>
<feature type="compositionally biased region" description="Low complexity" evidence="2">
    <location>
        <begin position="30"/>
        <end position="48"/>
    </location>
</feature>
<dbReference type="OrthoDB" id="7128at10239"/>
<keyword evidence="4" id="KW-1185">Reference proteome</keyword>
<dbReference type="RefSeq" id="YP_009042036.1">
    <property type="nucleotide sequence ID" value="NC_024303.1"/>
</dbReference>
<feature type="region of interest" description="Disordered" evidence="2">
    <location>
        <begin position="18"/>
        <end position="154"/>
    </location>
</feature>
<accession>A0A060CU41</accession>
<proteinExistence type="predicted"/>
<dbReference type="Proteomes" id="UP000121539">
    <property type="component" value="Segment"/>
</dbReference>
<dbReference type="KEGG" id="vg:19620191"/>
<dbReference type="GO" id="GO:0006355">
    <property type="term" value="P:regulation of DNA-templated transcription"/>
    <property type="evidence" value="ECO:0007669"/>
    <property type="project" value="InterPro"/>
</dbReference>
<reference evidence="3 4" key="1">
    <citation type="journal article" date="2014" name="J. Gen. Virol.">
        <title>Novel gammaherpesvirus functions encoded by bovine herpesvirus 6 (bovine lymphotropic virus).</title>
        <authorList>
            <person name="Jia J."/>
            <person name="Delhon G."/>
            <person name="Tulman E.R."/>
            <person name="Diel D.G."/>
            <person name="Osorio F.A."/>
            <person name="Wen X."/>
            <person name="Kutish G.F."/>
            <person name="Rock D.L."/>
        </authorList>
    </citation>
    <scope>NUCLEOTIDE SEQUENCE [LARGE SCALE GENOMIC DNA]</scope>
    <source>
        <strain evidence="3">Pennsylvania 47</strain>
    </source>
</reference>
<dbReference type="GeneID" id="19620191"/>
<evidence type="ECO:0000256" key="1">
    <source>
        <dbReference type="ARBA" id="ARBA00022518"/>
    </source>
</evidence>
<dbReference type="InterPro" id="IPR008648">
    <property type="entry name" value="ICP27-like"/>
</dbReference>
<organism evidence="3 4">
    <name type="scientific">Bovine gammaherpesvirus 6</name>
    <dbReference type="NCBI Taxonomy" id="1504288"/>
    <lineage>
        <taxon>Viruses</taxon>
        <taxon>Duplodnaviria</taxon>
        <taxon>Heunggongvirae</taxon>
        <taxon>Peploviricota</taxon>
        <taxon>Herviviricetes</taxon>
        <taxon>Herpesvirales</taxon>
        <taxon>Orthoherpesviridae</taxon>
        <taxon>Gammaherpesvirinae</taxon>
        <taxon>Macavirus</taxon>
        <taxon>Macavirus bovinegamma6</taxon>
    </lineage>
</organism>
<keyword evidence="1" id="KW-0244">Early protein</keyword>